<evidence type="ECO:0000256" key="1">
    <source>
        <dbReference type="ARBA" id="ARBA00004141"/>
    </source>
</evidence>
<proteinExistence type="inferred from homology"/>
<feature type="transmembrane region" description="Helical" evidence="6">
    <location>
        <begin position="433"/>
        <end position="450"/>
    </location>
</feature>
<dbReference type="GO" id="GO:0005886">
    <property type="term" value="C:plasma membrane"/>
    <property type="evidence" value="ECO:0007669"/>
    <property type="project" value="TreeGrafter"/>
</dbReference>
<feature type="transmembrane region" description="Helical" evidence="6">
    <location>
        <begin position="235"/>
        <end position="255"/>
    </location>
</feature>
<evidence type="ECO:0000256" key="2">
    <source>
        <dbReference type="ARBA" id="ARBA00009399"/>
    </source>
</evidence>
<feature type="transmembrane region" description="Helical" evidence="6">
    <location>
        <begin position="93"/>
        <end position="115"/>
    </location>
</feature>
<keyword evidence="5 6" id="KW-0472">Membrane</keyword>
<dbReference type="InterPro" id="IPR051401">
    <property type="entry name" value="GtrA_CellWall_Glycosyl"/>
</dbReference>
<feature type="transmembrane region" description="Helical" evidence="6">
    <location>
        <begin position="210"/>
        <end position="229"/>
    </location>
</feature>
<accession>A0AAU8CNQ0</accession>
<name>A0AAU8CNQ0_9HYPH</name>
<comment type="similarity">
    <text evidence="2">Belongs to the GtrA family.</text>
</comment>
<keyword evidence="4 6" id="KW-1133">Transmembrane helix</keyword>
<evidence type="ECO:0000256" key="5">
    <source>
        <dbReference type="ARBA" id="ARBA00023136"/>
    </source>
</evidence>
<protein>
    <submittedName>
        <fullName evidence="8">GtrA family protein</fullName>
    </submittedName>
</protein>
<evidence type="ECO:0000259" key="7">
    <source>
        <dbReference type="Pfam" id="PF04138"/>
    </source>
</evidence>
<feature type="transmembrane region" description="Helical" evidence="6">
    <location>
        <begin position="462"/>
        <end position="481"/>
    </location>
</feature>
<dbReference type="AlphaFoldDB" id="A0AAU8CNQ0"/>
<evidence type="ECO:0000256" key="6">
    <source>
        <dbReference type="SAM" id="Phobius"/>
    </source>
</evidence>
<evidence type="ECO:0000256" key="4">
    <source>
        <dbReference type="ARBA" id="ARBA00022989"/>
    </source>
</evidence>
<feature type="transmembrane region" description="Helical" evidence="6">
    <location>
        <begin position="135"/>
        <end position="156"/>
    </location>
</feature>
<dbReference type="Pfam" id="PF04138">
    <property type="entry name" value="GtrA_DPMS_TM"/>
    <property type="match status" value="1"/>
</dbReference>
<feature type="domain" description="GtrA/DPMS transmembrane" evidence="7">
    <location>
        <begin position="4"/>
        <end position="116"/>
    </location>
</feature>
<reference evidence="8" key="1">
    <citation type="submission" date="2024-06" db="EMBL/GenBank/DDBJ databases">
        <title>Mesorhizobium karijinii sp. nov., a symbiont of the iconic Swainsona formosa from arid Australia.</title>
        <authorList>
            <person name="Hill Y.J."/>
            <person name="Watkin E.L.J."/>
            <person name="O'Hara G.W."/>
            <person name="Terpolilli J."/>
            <person name="Tye M.L."/>
            <person name="Kohlmeier M.G."/>
        </authorList>
    </citation>
    <scope>NUCLEOTIDE SEQUENCE</scope>
    <source>
        <strain evidence="8">WSM2240</strain>
    </source>
</reference>
<dbReference type="PANTHER" id="PTHR38459:SF1">
    <property type="entry name" value="PROPHAGE BACTOPRENOL-LINKED GLUCOSE TRANSLOCASE HOMOLOG"/>
    <property type="match status" value="1"/>
</dbReference>
<feature type="transmembrane region" description="Helical" evidence="6">
    <location>
        <begin position="329"/>
        <end position="353"/>
    </location>
</feature>
<feature type="transmembrane region" description="Helical" evidence="6">
    <location>
        <begin position="294"/>
        <end position="322"/>
    </location>
</feature>
<dbReference type="EMBL" id="CP159253">
    <property type="protein sequence ID" value="XCG48521.1"/>
    <property type="molecule type" value="Genomic_DNA"/>
</dbReference>
<evidence type="ECO:0000313" key="8">
    <source>
        <dbReference type="EMBL" id="XCG48521.1"/>
    </source>
</evidence>
<dbReference type="RefSeq" id="WP_353643947.1">
    <property type="nucleotide sequence ID" value="NZ_CP159253.1"/>
</dbReference>
<feature type="transmembrane region" description="Helical" evidence="6">
    <location>
        <begin position="403"/>
        <end position="421"/>
    </location>
</feature>
<sequence length="656" mass="71335">MAIFVSVGVAATILYFVLASSTSVILQVSPSISSVVAYLLSAVFSYCGHKYLSFTSSGAHTIEAPRFVVTTTLGLLIAYLLPLAAERMGLPHFVAYAAVCLVVPMVNFVLLKRWVFRIGNSPHEAVFAGGSTGRLLAWGLVISCVAFVIQLTMWPINPDTSWLITVIERMRAGDRLYVDVIELNPPSSIWLYWVPVLLSRPIGLLPESVVYAYTLLICLGGVAMTGWIIRSGNLITGRALAQAMALMLVSAALLVGNSFSERDHIGAVLLTPLIALTAWRGSGSAGLAPRHWLAAGFAGGVIALVKPYYAVVVFAAATYVVVRRRDIGLFLLPEFLIAGGMSVAYMAVFYLAYPIYFEELLPILRETYMAFSWPLDLLAVLAAPLLVIPVVYGIFARSGGRSIFGDLLLICAGAACIPYFTQGKGWAYHTYPAVYLGSVAVIVAACKLVFDRPGPAVRLPKLAEIAGLTLMALVAAHWRFFPDHAASRDLATAVRGQTSSPTVGMLGGDIAAGHPLARMLGGRWIEPYCSDWIAIFALRLEDEALRQGDGERAGYFKDMLNRYLAGKRERLTEAPPEILIVDRGDRLVRMMLAEHGFDRLLANYAMTGADKELEVYRLANPTVVEPHDMAVQDGIVTLLRVRLMRPPFFKSVEVAG</sequence>
<dbReference type="PANTHER" id="PTHR38459">
    <property type="entry name" value="PROPHAGE BACTOPRENOL-LINKED GLUCOSE TRANSLOCASE HOMOLOG"/>
    <property type="match status" value="1"/>
</dbReference>
<feature type="transmembrane region" description="Helical" evidence="6">
    <location>
        <begin position="373"/>
        <end position="396"/>
    </location>
</feature>
<evidence type="ECO:0000256" key="3">
    <source>
        <dbReference type="ARBA" id="ARBA00022692"/>
    </source>
</evidence>
<dbReference type="GO" id="GO:0000271">
    <property type="term" value="P:polysaccharide biosynthetic process"/>
    <property type="evidence" value="ECO:0007669"/>
    <property type="project" value="InterPro"/>
</dbReference>
<organism evidence="8">
    <name type="scientific">Mesorhizobium sp. WSM2240</name>
    <dbReference type="NCBI Taxonomy" id="3228851"/>
    <lineage>
        <taxon>Bacteria</taxon>
        <taxon>Pseudomonadati</taxon>
        <taxon>Pseudomonadota</taxon>
        <taxon>Alphaproteobacteria</taxon>
        <taxon>Hyphomicrobiales</taxon>
        <taxon>Phyllobacteriaceae</taxon>
        <taxon>Mesorhizobium</taxon>
    </lineage>
</organism>
<feature type="transmembrane region" description="Helical" evidence="6">
    <location>
        <begin position="35"/>
        <end position="52"/>
    </location>
</feature>
<dbReference type="InterPro" id="IPR007267">
    <property type="entry name" value="GtrA_DPMS_TM"/>
</dbReference>
<gene>
    <name evidence="8" type="ORF">ABVK50_25350</name>
</gene>
<keyword evidence="3 6" id="KW-0812">Transmembrane</keyword>
<comment type="subcellular location">
    <subcellularLocation>
        <location evidence="1">Membrane</location>
        <topology evidence="1">Multi-pass membrane protein</topology>
    </subcellularLocation>
</comment>
<feature type="transmembrane region" description="Helical" evidence="6">
    <location>
        <begin position="64"/>
        <end position="81"/>
    </location>
</feature>